<feature type="domain" description="Pyridoxine 5'-phosphate oxidase dimerisation C-terminal" evidence="12">
    <location>
        <begin position="179"/>
        <end position="220"/>
    </location>
</feature>
<dbReference type="Pfam" id="PF10590">
    <property type="entry name" value="PNP_phzG_C"/>
    <property type="match status" value="1"/>
</dbReference>
<comment type="pathway">
    <text evidence="3">Cofactor metabolism; pyridoxal 5'-phosphate salvage; pyridoxal 5'-phosphate from pyridoxamine 5'-phosphate: step 1/1.</text>
</comment>
<evidence type="ECO:0000256" key="7">
    <source>
        <dbReference type="ARBA" id="ARBA00022630"/>
    </source>
</evidence>
<evidence type="ECO:0000256" key="8">
    <source>
        <dbReference type="ARBA" id="ARBA00022643"/>
    </source>
</evidence>
<evidence type="ECO:0000256" key="1">
    <source>
        <dbReference type="ARBA" id="ARBA00001917"/>
    </source>
</evidence>
<sequence>MADHEHHHHGEEGHGDCSDAPPFTENDLVSKTDPFPQMKAWEEEGKSDEFPLRTLSTVSEDGMPSSRYIGLVITDSGIKFMTCDKSNKANEFSSNPKACALFYWPSLDRQMIVKGRVEKLPREEFLEMYKFCPSRDCQVTVNMGDQDEVLSGYEELMERRRETEAKFKGVEPLPPPDSWQCYILQPTYFEFYQGHHNWQSDRIVFTQSPDSTWSVKRFLP</sequence>
<proteinExistence type="inferred from homology"/>
<dbReference type="Gene3D" id="2.30.110.10">
    <property type="entry name" value="Electron Transport, Fmn-binding Protein, Chain A"/>
    <property type="match status" value="1"/>
</dbReference>
<dbReference type="OMA" id="FYWPVLG"/>
<evidence type="ECO:0000256" key="10">
    <source>
        <dbReference type="SAM" id="MobiDB-lite"/>
    </source>
</evidence>
<evidence type="ECO:0000259" key="11">
    <source>
        <dbReference type="Pfam" id="PF01243"/>
    </source>
</evidence>
<dbReference type="InterPro" id="IPR012349">
    <property type="entry name" value="Split_barrel_FMN-bd"/>
</dbReference>
<keyword evidence="9" id="KW-0560">Oxidoreductase</keyword>
<dbReference type="EC" id="1.4.3.5" evidence="6"/>
<accession>A0A1X7VPB3</accession>
<evidence type="ECO:0000259" key="12">
    <source>
        <dbReference type="Pfam" id="PF10590"/>
    </source>
</evidence>
<evidence type="ECO:0000256" key="6">
    <source>
        <dbReference type="ARBA" id="ARBA00012801"/>
    </source>
</evidence>
<comment type="pathway">
    <text evidence="4">Cofactor metabolism; pyridoxal 5'-phosphate salvage; pyridoxal 5'-phosphate from pyridoxine 5'-phosphate: step 1/1.</text>
</comment>
<dbReference type="eggNOG" id="KOG2586">
    <property type="taxonomic scope" value="Eukaryota"/>
</dbReference>
<dbReference type="InterPro" id="IPR011576">
    <property type="entry name" value="Pyridox_Oxase_N"/>
</dbReference>
<comment type="cofactor">
    <cofactor evidence="1">
        <name>FMN</name>
        <dbReference type="ChEBI" id="CHEBI:58210"/>
    </cofactor>
</comment>
<dbReference type="PANTHER" id="PTHR10851">
    <property type="entry name" value="PYRIDOXINE-5-PHOSPHATE OXIDASE"/>
    <property type="match status" value="1"/>
</dbReference>
<feature type="domain" description="Pyridoxamine 5'-phosphate oxidase N-terminal" evidence="11">
    <location>
        <begin position="50"/>
        <end position="129"/>
    </location>
</feature>
<dbReference type="Proteomes" id="UP000007879">
    <property type="component" value="Unassembled WGS sequence"/>
</dbReference>
<keyword evidence="8" id="KW-0288">FMN</keyword>
<feature type="compositionally biased region" description="Basic and acidic residues" evidence="10">
    <location>
        <begin position="1"/>
        <end position="17"/>
    </location>
</feature>
<keyword evidence="14" id="KW-1185">Reference proteome</keyword>
<dbReference type="GO" id="GO:0010181">
    <property type="term" value="F:FMN binding"/>
    <property type="evidence" value="ECO:0007669"/>
    <property type="project" value="InterPro"/>
</dbReference>
<organism evidence="13">
    <name type="scientific">Amphimedon queenslandica</name>
    <name type="common">Sponge</name>
    <dbReference type="NCBI Taxonomy" id="400682"/>
    <lineage>
        <taxon>Eukaryota</taxon>
        <taxon>Metazoa</taxon>
        <taxon>Porifera</taxon>
        <taxon>Demospongiae</taxon>
        <taxon>Heteroscleromorpha</taxon>
        <taxon>Haplosclerida</taxon>
        <taxon>Niphatidae</taxon>
        <taxon>Amphimedon</taxon>
    </lineage>
</organism>
<evidence type="ECO:0000313" key="14">
    <source>
        <dbReference type="Proteomes" id="UP000007879"/>
    </source>
</evidence>
<dbReference type="AlphaFoldDB" id="A0A1X7VPB3"/>
<dbReference type="OrthoDB" id="303614at2759"/>
<dbReference type="PANTHER" id="PTHR10851:SF0">
    <property type="entry name" value="PYRIDOXINE-5'-PHOSPHATE OXIDASE"/>
    <property type="match status" value="1"/>
</dbReference>
<evidence type="ECO:0000256" key="2">
    <source>
        <dbReference type="ARBA" id="ARBA00003691"/>
    </source>
</evidence>
<dbReference type="EnsemblMetazoa" id="Aqu2.1.41675_001">
    <property type="protein sequence ID" value="Aqu2.1.41675_001"/>
    <property type="gene ID" value="Aqu2.1.41675"/>
</dbReference>
<evidence type="ECO:0000256" key="4">
    <source>
        <dbReference type="ARBA" id="ARBA00005037"/>
    </source>
</evidence>
<evidence type="ECO:0000256" key="5">
    <source>
        <dbReference type="ARBA" id="ARBA00007301"/>
    </source>
</evidence>
<dbReference type="GO" id="GO:0004733">
    <property type="term" value="F:pyridoxamine phosphate oxidase activity"/>
    <property type="evidence" value="ECO:0007669"/>
    <property type="project" value="UniProtKB-EC"/>
</dbReference>
<reference evidence="13" key="2">
    <citation type="submission" date="2017-05" db="UniProtKB">
        <authorList>
            <consortium name="EnsemblMetazoa"/>
        </authorList>
    </citation>
    <scope>IDENTIFICATION</scope>
</reference>
<dbReference type="KEGG" id="aqu:105316404"/>
<name>A0A1X7VPB3_AMPQE</name>
<dbReference type="InParanoid" id="A0A1X7VPB3"/>
<dbReference type="GO" id="GO:0008615">
    <property type="term" value="P:pyridoxine biosynthetic process"/>
    <property type="evidence" value="ECO:0007669"/>
    <property type="project" value="InterPro"/>
</dbReference>
<protein>
    <recommendedName>
        <fullName evidence="6">pyridoxal 5'-phosphate synthase</fullName>
        <ecNumber evidence="6">1.4.3.5</ecNumber>
    </recommendedName>
</protein>
<dbReference type="EnsemblMetazoa" id="XM_011411257.2">
    <property type="protein sequence ID" value="XP_011409559.1"/>
    <property type="gene ID" value="LOC105316404"/>
</dbReference>
<dbReference type="Pfam" id="PF01243">
    <property type="entry name" value="PNPOx_N"/>
    <property type="match status" value="1"/>
</dbReference>
<dbReference type="STRING" id="400682.A0A1X7VPB3"/>
<evidence type="ECO:0000313" key="13">
    <source>
        <dbReference type="EnsemblMetazoa" id="Aqu2.1.41675_001"/>
    </source>
</evidence>
<comment type="similarity">
    <text evidence="5">Belongs to the pyridoxamine 5'-phosphate oxidase family.</text>
</comment>
<keyword evidence="7" id="KW-0285">Flavoprotein</keyword>
<dbReference type="PIRSF" id="PIRSF000190">
    <property type="entry name" value="Pyd_amn-ph_oxd"/>
    <property type="match status" value="1"/>
</dbReference>
<evidence type="ECO:0000256" key="3">
    <source>
        <dbReference type="ARBA" id="ARBA00004738"/>
    </source>
</evidence>
<reference evidence="14" key="1">
    <citation type="journal article" date="2010" name="Nature">
        <title>The Amphimedon queenslandica genome and the evolution of animal complexity.</title>
        <authorList>
            <person name="Srivastava M."/>
            <person name="Simakov O."/>
            <person name="Chapman J."/>
            <person name="Fahey B."/>
            <person name="Gauthier M.E."/>
            <person name="Mitros T."/>
            <person name="Richards G.S."/>
            <person name="Conaco C."/>
            <person name="Dacre M."/>
            <person name="Hellsten U."/>
            <person name="Larroux C."/>
            <person name="Putnam N.H."/>
            <person name="Stanke M."/>
            <person name="Adamska M."/>
            <person name="Darling A."/>
            <person name="Degnan S.M."/>
            <person name="Oakley T.H."/>
            <person name="Plachetzki D.C."/>
            <person name="Zhai Y."/>
            <person name="Adamski M."/>
            <person name="Calcino A."/>
            <person name="Cummins S.F."/>
            <person name="Goodstein D.M."/>
            <person name="Harris C."/>
            <person name="Jackson D.J."/>
            <person name="Leys S.P."/>
            <person name="Shu S."/>
            <person name="Woodcroft B.J."/>
            <person name="Vervoort M."/>
            <person name="Kosik K.S."/>
            <person name="Manning G."/>
            <person name="Degnan B.M."/>
            <person name="Rokhsar D.S."/>
        </authorList>
    </citation>
    <scope>NUCLEOTIDE SEQUENCE [LARGE SCALE GENOMIC DNA]</scope>
</reference>
<evidence type="ECO:0000256" key="9">
    <source>
        <dbReference type="ARBA" id="ARBA00023002"/>
    </source>
</evidence>
<dbReference type="SUPFAM" id="SSF50475">
    <property type="entry name" value="FMN-binding split barrel"/>
    <property type="match status" value="1"/>
</dbReference>
<dbReference type="InterPro" id="IPR019576">
    <property type="entry name" value="Pyridoxamine_oxidase_dimer_C"/>
</dbReference>
<dbReference type="InterPro" id="IPR000659">
    <property type="entry name" value="Pyridox_Oxase"/>
</dbReference>
<dbReference type="UniPathway" id="UPA01068">
    <property type="reaction ID" value="UER00304"/>
</dbReference>
<gene>
    <name evidence="13" type="primary">105316404</name>
</gene>
<comment type="function">
    <text evidence="2">Catalyzes the oxidation of either pyridoxine 5'-phosphate (PNP) or pyridoxamine 5'-phosphate (PMP) into pyridoxal 5'-phosphate (PLP).</text>
</comment>
<feature type="region of interest" description="Disordered" evidence="10">
    <location>
        <begin position="1"/>
        <end position="32"/>
    </location>
</feature>